<protein>
    <recommendedName>
        <fullName evidence="3">Polyketide synthase</fullName>
    </recommendedName>
</protein>
<dbReference type="RefSeq" id="WP_264067682.1">
    <property type="nucleotide sequence ID" value="NZ_JACKTY010000028.1"/>
</dbReference>
<evidence type="ECO:0000313" key="1">
    <source>
        <dbReference type="EMBL" id="MCV7226806.1"/>
    </source>
</evidence>
<evidence type="ECO:0008006" key="3">
    <source>
        <dbReference type="Google" id="ProtNLM"/>
    </source>
</evidence>
<sequence length="210" mass="22689">MAAPYVAQSDSTPLRITDYDIAGRPSPGDLAKFSAPLSEVLTDELDEAQRILGIPTEEIVLAALGRTIARTIGEGYVAVDFTGGEHSASALALHCAAPERASASEMLVSVHRELSAAPRRAHEQPAEVLISYRGSAPELACFDHALEIRFYRDGGLMYLDWQYDSRQFASYTVEELTEQFPFALIELTSEATPALLGKTDVAIAVGAFGR</sequence>
<organism evidence="1 2">
    <name type="scientific">Mycolicibacterium komossense</name>
    <dbReference type="NCBI Taxonomy" id="1779"/>
    <lineage>
        <taxon>Bacteria</taxon>
        <taxon>Bacillati</taxon>
        <taxon>Actinomycetota</taxon>
        <taxon>Actinomycetes</taxon>
        <taxon>Mycobacteriales</taxon>
        <taxon>Mycobacteriaceae</taxon>
        <taxon>Mycolicibacterium</taxon>
    </lineage>
</organism>
<keyword evidence="2" id="KW-1185">Reference proteome</keyword>
<dbReference type="Proteomes" id="UP001526201">
    <property type="component" value="Unassembled WGS sequence"/>
</dbReference>
<gene>
    <name evidence="1" type="ORF">H7J73_12290</name>
</gene>
<comment type="caution">
    <text evidence="1">The sequence shown here is derived from an EMBL/GenBank/DDBJ whole genome shotgun (WGS) entry which is preliminary data.</text>
</comment>
<dbReference type="EMBL" id="JACKTY010000028">
    <property type="protein sequence ID" value="MCV7226806.1"/>
    <property type="molecule type" value="Genomic_DNA"/>
</dbReference>
<proteinExistence type="predicted"/>
<name>A0ABT3CBJ2_9MYCO</name>
<dbReference type="SUPFAM" id="SSF52777">
    <property type="entry name" value="CoA-dependent acyltransferases"/>
    <property type="match status" value="1"/>
</dbReference>
<reference evidence="1 2" key="1">
    <citation type="journal article" date="2022" name="BMC Genomics">
        <title>Comparative genome analysis of mycobacteria focusing on tRNA and non-coding RNA.</title>
        <authorList>
            <person name="Behra P.R.K."/>
            <person name="Pettersson B.M.F."/>
            <person name="Ramesh M."/>
            <person name="Das S."/>
            <person name="Dasgupta S."/>
            <person name="Kirsebom L.A."/>
        </authorList>
    </citation>
    <scope>NUCLEOTIDE SEQUENCE [LARGE SCALE GENOMIC DNA]</scope>
    <source>
        <strain evidence="1 2">DSM 44078</strain>
    </source>
</reference>
<accession>A0ABT3CBJ2</accession>
<evidence type="ECO:0000313" key="2">
    <source>
        <dbReference type="Proteomes" id="UP001526201"/>
    </source>
</evidence>
<dbReference type="Gene3D" id="3.30.559.30">
    <property type="entry name" value="Nonribosomal peptide synthetase, condensation domain"/>
    <property type="match status" value="1"/>
</dbReference>